<reference evidence="16" key="1">
    <citation type="submission" date="2021-02" db="EMBL/GenBank/DDBJ databases">
        <authorList>
            <person name="Nowell W R."/>
        </authorList>
    </citation>
    <scope>NUCLEOTIDE SEQUENCE</scope>
</reference>
<feature type="compositionally biased region" description="Basic and acidic residues" evidence="11">
    <location>
        <begin position="182"/>
        <end position="201"/>
    </location>
</feature>
<evidence type="ECO:0000313" key="18">
    <source>
        <dbReference type="Proteomes" id="UP000663882"/>
    </source>
</evidence>
<dbReference type="Proteomes" id="UP000663823">
    <property type="component" value="Unassembled WGS sequence"/>
</dbReference>
<dbReference type="Pfam" id="PF17907">
    <property type="entry name" value="AWS"/>
    <property type="match status" value="1"/>
</dbReference>
<feature type="region of interest" description="Disordered" evidence="11">
    <location>
        <begin position="1460"/>
        <end position="1480"/>
    </location>
</feature>
<evidence type="ECO:0000256" key="1">
    <source>
        <dbReference type="ARBA" id="ARBA00004123"/>
    </source>
</evidence>
<feature type="region of interest" description="Disordered" evidence="11">
    <location>
        <begin position="1361"/>
        <end position="1413"/>
    </location>
</feature>
<dbReference type="SMART" id="SM00570">
    <property type="entry name" value="AWS"/>
    <property type="match status" value="1"/>
</dbReference>
<evidence type="ECO:0000256" key="8">
    <source>
        <dbReference type="ARBA" id="ARBA00023015"/>
    </source>
</evidence>
<evidence type="ECO:0000259" key="14">
    <source>
        <dbReference type="PROSITE" id="PS50868"/>
    </source>
</evidence>
<feature type="compositionally biased region" description="Low complexity" evidence="11">
    <location>
        <begin position="1558"/>
        <end position="1568"/>
    </location>
</feature>
<dbReference type="EC" id="2.1.1.359" evidence="3"/>
<feature type="region of interest" description="Disordered" evidence="11">
    <location>
        <begin position="65"/>
        <end position="113"/>
    </location>
</feature>
<proteinExistence type="predicted"/>
<sequence length="1821" mass="209107">MSEINIESSTTESVVILSEVSSTSTLSSPSSLNTIDDEARRRKILSKLWGKGNKLSHKVRELDKNTINNNNDSSIHNDNEQKQLGDNSNNLSSYSSTNDLKSSIEDSSNSINSSKPLAVVKPIVVVKTGRIVSSSIDRTRVNSAASSTNITQIDETITVTERQSSSTITTDQTSNKKKKSHKDKDSKKKKTTRDQSVERDRSHHHHHHHHETDKSKKSSSSSKTYRQEQNEERSTNDNHHKSSHHHSSSTTSVSKTNRRSPSDDIHHPNRQSSRSTITKKDESSSTKKSTLSPIDHHRNSSKYESNNTHHNYSSHRHRRESSITLSPSPSKTHHSTTNKDRLSTTTKTSSSPKKDDRNSTTQIKSNRQQNESISNNKSINSNSPTDFHRHSSDTIGGDDDTHRHKTRTSNENLTNSSKSQKSLEISPEHHSSSFIKQDKSKTKENNDKNELNQEKSYSSRHNRRSYSRHRSKSKENKTNRKQIEPLNSDDSSNNHNKTNNEKNSTTVNENCHNDKKSNHRSSIPSSNDDYRRKSSSDYHRYDRHDSPSNYDRRHDYRHHHRIPSSSSSHSYYPHTHYVHHHHHHHYRSTSSRYYDHRRSISPRSHQHRSRYFSSTSSSLSLSPPSRRRSSTRTSSSSSRSPSSYSSISRTTSSSSRSSSRNNHHYYHHHHHEKKFRRSPTLEKIFLKASESIESISTQKNPNISSSSSSTHLIPIQTSSSSTINSDIQISSTINSLSETNTFYVENFSGFSVPPPPFISQPQQRCLKEITTEPITTSRRSVLNEVQTSTSTTLDEVIPIKTVQLNDISSNVRSGSSKPPRISRFSDITPSVTSEPILNTNLSVDTPLNYIQINENINCLPSSRRQQKRHNREVMECECTTSEYDRSRGIKACGHECLNRMLLIECGPMCPCGQWCTNRRFQRRSYVNHKLALFKTEMKGYGLRTKTPIRKGRFLVEYIGEVIDMDELGRRNKKYKRDGNIHQYVMSLIHGTVIDSTIKGNWARFINHSCEPNCVAEKWLVNGEYRMGIFSKRDLNINEEITIDYRFETFGTSDLTNEKCYCGASTCRGTINIKKNNNNLNQRQNRQQPLDDDDILDYLRDNDTNEYIIPKTIDDIRQLIQIMSRTDSENVRTIELDLIKNSSQKQFELPRLFLECNGLHVLCSWMKDILTDDDDEQQYSNEFKYYLLDFIHSVLPIKDRTTVIKNGLLDLVYKKLKLPTSTIDNINNNDQEQINNLMNSILNHLDDTIISKLFHLYSTWMSLKERYIIPKRKEPEQPLNHHYRHHHHHHHHSSKHPSEEINSRLNFSTTRTSVIQQKTNDRPYGKRSFVVRETPRTQEQQLSKDERRKLFEQQYEDAEKAKAAAAAAAAATNAESPSVQNEPPQKKQRTSDSTEPMVPSTPPQPQSSSMSNTTPWVFPTNTVYPHQIDQTFWIHQHLSQIPIDYIRSYIASIGQPISVSNASIDKDEPPLPPPSKPDNENELSRIIYLPSGWSVAMCPSDSSVYFYNRKTMATSWIPPSLTIPTEHSVLHPPPPPPPLDLSPLSSAQIHEQHHPLHDQQQQQQQQQQQISSSSRLPMKLLKHSHRQNRSHRQHNHHHQHHHINLNNKRKRLSIVESTTIIKEELHTPLKEETSMIISNEQFKQDEINDKKSLVEHTEEMSVDVPKVSIDENNVSITVKESSEINDNIDKQVSSNILSSSLKINRDILRKNISQHVHTTLKPYTKRTCKQGRIVSTDDIKYLVKKFTLAVLDKEIEKAKNDGIPLSSILTERVRLKTEVYVKKYMNKMGPIFQRHDTTVHPSSSSSQPPPQQTTTTTTTNPE</sequence>
<keyword evidence="10" id="KW-0539">Nucleus</keyword>
<evidence type="ECO:0000256" key="5">
    <source>
        <dbReference type="ARBA" id="ARBA00022603"/>
    </source>
</evidence>
<feature type="compositionally biased region" description="Polar residues" evidence="11">
    <location>
        <begin position="359"/>
        <end position="369"/>
    </location>
</feature>
<dbReference type="GO" id="GO:0032259">
    <property type="term" value="P:methylation"/>
    <property type="evidence" value="ECO:0007669"/>
    <property type="project" value="UniProtKB-KW"/>
</dbReference>
<dbReference type="InterPro" id="IPR013257">
    <property type="entry name" value="SRI"/>
</dbReference>
<feature type="compositionally biased region" description="Low complexity" evidence="11">
    <location>
        <begin position="631"/>
        <end position="660"/>
    </location>
</feature>
<organism evidence="16 18">
    <name type="scientific">Rotaria sordida</name>
    <dbReference type="NCBI Taxonomy" id="392033"/>
    <lineage>
        <taxon>Eukaryota</taxon>
        <taxon>Metazoa</taxon>
        <taxon>Spiralia</taxon>
        <taxon>Gnathifera</taxon>
        <taxon>Rotifera</taxon>
        <taxon>Eurotatoria</taxon>
        <taxon>Bdelloidea</taxon>
        <taxon>Philodinida</taxon>
        <taxon>Philodinidae</taxon>
        <taxon>Rotaria</taxon>
    </lineage>
</organism>
<name>A0A815F8M7_9BILA</name>
<evidence type="ECO:0000313" key="16">
    <source>
        <dbReference type="EMBL" id="CAF1325166.1"/>
    </source>
</evidence>
<feature type="compositionally biased region" description="Low complexity" evidence="11">
    <location>
        <begin position="370"/>
        <end position="383"/>
    </location>
</feature>
<feature type="compositionally biased region" description="Polar residues" evidence="11">
    <location>
        <begin position="1372"/>
        <end position="1382"/>
    </location>
</feature>
<protein>
    <recommendedName>
        <fullName evidence="3">[histone H3]-lysine(36) N-trimethyltransferase</fullName>
        <ecNumber evidence="3">2.1.1.359</ecNumber>
    </recommendedName>
</protein>
<feature type="compositionally biased region" description="Basic and acidic residues" evidence="11">
    <location>
        <begin position="528"/>
        <end position="554"/>
    </location>
</feature>
<dbReference type="Pfam" id="PF08236">
    <property type="entry name" value="SRI"/>
    <property type="match status" value="1"/>
</dbReference>
<dbReference type="PANTHER" id="PTHR46711">
    <property type="entry name" value="HISTONE-LYSINE N-METHYLTRANSFERASE SETD2"/>
    <property type="match status" value="1"/>
</dbReference>
<dbReference type="InterPro" id="IPR001214">
    <property type="entry name" value="SET_dom"/>
</dbReference>
<dbReference type="PROSITE" id="PS01159">
    <property type="entry name" value="WW_DOMAIN_1"/>
    <property type="match status" value="1"/>
</dbReference>
<dbReference type="Gene3D" id="2.20.70.10">
    <property type="match status" value="1"/>
</dbReference>
<keyword evidence="8" id="KW-0805">Transcription regulation</keyword>
<feature type="region of interest" description="Disordered" evidence="11">
    <location>
        <begin position="1312"/>
        <end position="1345"/>
    </location>
</feature>
<feature type="domain" description="AWS" evidence="15">
    <location>
        <begin position="871"/>
        <end position="924"/>
    </location>
</feature>
<comment type="caution">
    <text evidence="16">The sequence shown here is derived from an EMBL/GenBank/DDBJ whole genome shotgun (WGS) entry which is preliminary data.</text>
</comment>
<keyword evidence="9" id="KW-0804">Transcription</keyword>
<keyword evidence="6" id="KW-0808">Transferase</keyword>
<gene>
    <name evidence="17" type="ORF">OTI717_LOCUS19771</name>
    <name evidence="16" type="ORF">RFH988_LOCUS30958</name>
</gene>
<feature type="domain" description="SET" evidence="13">
    <location>
        <begin position="928"/>
        <end position="1045"/>
    </location>
</feature>
<dbReference type="InterPro" id="IPR038190">
    <property type="entry name" value="SRI_sf"/>
</dbReference>
<dbReference type="PANTHER" id="PTHR46711:SF1">
    <property type="entry name" value="HISTONE-LYSINE N-METHYLTRANSFERASE SETD2"/>
    <property type="match status" value="1"/>
</dbReference>
<feature type="region of interest" description="Disordered" evidence="11">
    <location>
        <begin position="1548"/>
        <end position="1607"/>
    </location>
</feature>
<evidence type="ECO:0000256" key="3">
    <source>
        <dbReference type="ARBA" id="ARBA00012178"/>
    </source>
</evidence>
<dbReference type="PROSITE" id="PS50868">
    <property type="entry name" value="POST_SET"/>
    <property type="match status" value="1"/>
</dbReference>
<dbReference type="Proteomes" id="UP000663882">
    <property type="component" value="Unassembled WGS sequence"/>
</dbReference>
<dbReference type="Gene3D" id="1.10.1740.100">
    <property type="entry name" value="Set2, Rpb1 interacting domain"/>
    <property type="match status" value="1"/>
</dbReference>
<evidence type="ECO:0000256" key="4">
    <source>
        <dbReference type="ARBA" id="ARBA00022454"/>
    </source>
</evidence>
<dbReference type="InterPro" id="IPR006560">
    <property type="entry name" value="AWS_dom"/>
</dbReference>
<feature type="compositionally biased region" description="Low complexity" evidence="11">
    <location>
        <begin position="1800"/>
        <end position="1821"/>
    </location>
</feature>
<dbReference type="GO" id="GO:0005694">
    <property type="term" value="C:chromosome"/>
    <property type="evidence" value="ECO:0007669"/>
    <property type="project" value="UniProtKB-SubCell"/>
</dbReference>
<feature type="region of interest" description="Disordered" evidence="11">
    <location>
        <begin position="1791"/>
        <end position="1821"/>
    </location>
</feature>
<evidence type="ECO:0000259" key="12">
    <source>
        <dbReference type="PROSITE" id="PS50020"/>
    </source>
</evidence>
<keyword evidence="5" id="KW-0489">Methyltransferase</keyword>
<dbReference type="InterPro" id="IPR042294">
    <property type="entry name" value="SETD2_animal"/>
</dbReference>
<feature type="compositionally biased region" description="Polar residues" evidence="11">
    <location>
        <begin position="409"/>
        <end position="423"/>
    </location>
</feature>
<feature type="compositionally biased region" description="Low complexity" evidence="11">
    <location>
        <begin position="611"/>
        <end position="624"/>
    </location>
</feature>
<evidence type="ECO:0000256" key="9">
    <source>
        <dbReference type="ARBA" id="ARBA00023163"/>
    </source>
</evidence>
<evidence type="ECO:0000256" key="11">
    <source>
        <dbReference type="SAM" id="MobiDB-lite"/>
    </source>
</evidence>
<feature type="compositionally biased region" description="Basic residues" evidence="11">
    <location>
        <begin position="1579"/>
        <end position="1607"/>
    </location>
</feature>
<feature type="domain" description="Post-SET" evidence="14">
    <location>
        <begin position="1055"/>
        <end position="1071"/>
    </location>
</feature>
<dbReference type="Gene3D" id="2.170.270.10">
    <property type="entry name" value="SET domain"/>
    <property type="match status" value="1"/>
</dbReference>
<dbReference type="InterPro" id="IPR046341">
    <property type="entry name" value="SET_dom_sf"/>
</dbReference>
<dbReference type="SUPFAM" id="SSF82199">
    <property type="entry name" value="SET domain"/>
    <property type="match status" value="1"/>
</dbReference>
<evidence type="ECO:0000256" key="2">
    <source>
        <dbReference type="ARBA" id="ARBA00004286"/>
    </source>
</evidence>
<dbReference type="InterPro" id="IPR001202">
    <property type="entry name" value="WW_dom"/>
</dbReference>
<evidence type="ECO:0000256" key="7">
    <source>
        <dbReference type="ARBA" id="ARBA00022691"/>
    </source>
</evidence>
<dbReference type="SUPFAM" id="SSF51045">
    <property type="entry name" value="WW domain"/>
    <property type="match status" value="1"/>
</dbReference>
<dbReference type="SMART" id="SM00317">
    <property type="entry name" value="SET"/>
    <property type="match status" value="1"/>
</dbReference>
<dbReference type="Pfam" id="PF00856">
    <property type="entry name" value="SET"/>
    <property type="match status" value="1"/>
</dbReference>
<evidence type="ECO:0000259" key="13">
    <source>
        <dbReference type="PROSITE" id="PS50280"/>
    </source>
</evidence>
<dbReference type="OrthoDB" id="422362at2759"/>
<dbReference type="InterPro" id="IPR036020">
    <property type="entry name" value="WW_dom_sf"/>
</dbReference>
<dbReference type="GO" id="GO:0006355">
    <property type="term" value="P:regulation of DNA-templated transcription"/>
    <property type="evidence" value="ECO:0007669"/>
    <property type="project" value="InterPro"/>
</dbReference>
<feature type="region of interest" description="Disordered" evidence="11">
    <location>
        <begin position="159"/>
        <end position="679"/>
    </location>
</feature>
<dbReference type="PROSITE" id="PS51215">
    <property type="entry name" value="AWS"/>
    <property type="match status" value="1"/>
</dbReference>
<evidence type="ECO:0000256" key="6">
    <source>
        <dbReference type="ARBA" id="ARBA00022679"/>
    </source>
</evidence>
<feature type="compositionally biased region" description="Basic residues" evidence="11">
    <location>
        <begin position="661"/>
        <end position="677"/>
    </location>
</feature>
<dbReference type="InterPro" id="IPR003616">
    <property type="entry name" value="Post-SET_dom"/>
</dbReference>
<accession>A0A815F8M7</accession>
<comment type="subcellular location">
    <subcellularLocation>
        <location evidence="2">Chromosome</location>
    </subcellularLocation>
    <subcellularLocation>
        <location evidence="1">Nucleus</location>
    </subcellularLocation>
</comment>
<dbReference type="EMBL" id="CAJNOO010003220">
    <property type="protein sequence ID" value="CAF1325166.1"/>
    <property type="molecule type" value="Genomic_DNA"/>
</dbReference>
<dbReference type="PROSITE" id="PS50020">
    <property type="entry name" value="WW_DOMAIN_2"/>
    <property type="match status" value="1"/>
</dbReference>
<feature type="compositionally biased region" description="Basic and acidic residues" evidence="11">
    <location>
        <begin position="473"/>
        <end position="483"/>
    </location>
</feature>
<dbReference type="PROSITE" id="PS50280">
    <property type="entry name" value="SET"/>
    <property type="match status" value="1"/>
</dbReference>
<evidence type="ECO:0000313" key="17">
    <source>
        <dbReference type="EMBL" id="CAF3827259.1"/>
    </source>
</evidence>
<feature type="compositionally biased region" description="Basic residues" evidence="11">
    <location>
        <begin position="576"/>
        <end position="587"/>
    </location>
</feature>
<feature type="compositionally biased region" description="Low complexity" evidence="11">
    <location>
        <begin position="87"/>
        <end position="98"/>
    </location>
</feature>
<keyword evidence="7" id="KW-0949">S-adenosyl-L-methionine</keyword>
<feature type="compositionally biased region" description="Basic and acidic residues" evidence="11">
    <location>
        <begin position="225"/>
        <end position="240"/>
    </location>
</feature>
<dbReference type="GO" id="GO:0140955">
    <property type="term" value="F:histone H3K36 trimethyltransferase activity"/>
    <property type="evidence" value="ECO:0007669"/>
    <property type="project" value="UniProtKB-EC"/>
</dbReference>
<feature type="compositionally biased region" description="Low complexity" evidence="11">
    <location>
        <begin position="163"/>
        <end position="173"/>
    </location>
</feature>
<dbReference type="GO" id="GO:0005634">
    <property type="term" value="C:nucleus"/>
    <property type="evidence" value="ECO:0007669"/>
    <property type="project" value="UniProtKB-SubCell"/>
</dbReference>
<feature type="compositionally biased region" description="Low complexity" evidence="11">
    <location>
        <begin position="488"/>
        <end position="510"/>
    </location>
</feature>
<evidence type="ECO:0000259" key="15">
    <source>
        <dbReference type="PROSITE" id="PS51215"/>
    </source>
</evidence>
<feature type="compositionally biased region" description="Low complexity" evidence="11">
    <location>
        <begin position="563"/>
        <end position="575"/>
    </location>
</feature>
<dbReference type="EMBL" id="CAJOAX010002934">
    <property type="protein sequence ID" value="CAF3827259.1"/>
    <property type="molecule type" value="Genomic_DNA"/>
</dbReference>
<feature type="domain" description="WW" evidence="12">
    <location>
        <begin position="1486"/>
        <end position="1520"/>
    </location>
</feature>
<keyword evidence="4" id="KW-0158">Chromosome</keyword>
<feature type="compositionally biased region" description="Low complexity" evidence="11">
    <location>
        <begin position="65"/>
        <end position="74"/>
    </location>
</feature>
<evidence type="ECO:0000256" key="10">
    <source>
        <dbReference type="ARBA" id="ARBA00023242"/>
    </source>
</evidence>
<feature type="compositionally biased region" description="Basic residues" evidence="11">
    <location>
        <begin position="458"/>
        <end position="472"/>
    </location>
</feature>
<feature type="compositionally biased region" description="Basic and acidic residues" evidence="11">
    <location>
        <begin position="426"/>
        <end position="453"/>
    </location>
</feature>
<feature type="compositionally biased region" description="Polar residues" evidence="11">
    <location>
        <begin position="302"/>
        <end position="311"/>
    </location>
</feature>